<evidence type="ECO:0000313" key="4">
    <source>
        <dbReference type="Proteomes" id="UP000596660"/>
    </source>
</evidence>
<reference evidence="3" key="1">
    <citation type="journal article" date="2017" name="Nature">
        <title>The genome of Chenopodium quinoa.</title>
        <authorList>
            <person name="Jarvis D.E."/>
            <person name="Ho Y.S."/>
            <person name="Lightfoot D.J."/>
            <person name="Schmoeckel S.M."/>
            <person name="Li B."/>
            <person name="Borm T.J.A."/>
            <person name="Ohyanagi H."/>
            <person name="Mineta K."/>
            <person name="Michell C.T."/>
            <person name="Saber N."/>
            <person name="Kharbatia N.M."/>
            <person name="Rupper R.R."/>
            <person name="Sharp A.R."/>
            <person name="Dally N."/>
            <person name="Boughton B.A."/>
            <person name="Woo Y.H."/>
            <person name="Gao G."/>
            <person name="Schijlen E.G.W.M."/>
            <person name="Guo X."/>
            <person name="Momin A.A."/>
            <person name="Negrao S."/>
            <person name="Al-Babili S."/>
            <person name="Gehring C."/>
            <person name="Roessner U."/>
            <person name="Jung C."/>
            <person name="Murphy K."/>
            <person name="Arold S.T."/>
            <person name="Gojobori T."/>
            <person name="van der Linden C.G."/>
            <person name="van Loo E.N."/>
            <person name="Jellen E.N."/>
            <person name="Maughan P.J."/>
            <person name="Tester M."/>
        </authorList>
    </citation>
    <scope>NUCLEOTIDE SEQUENCE [LARGE SCALE GENOMIC DNA]</scope>
    <source>
        <strain evidence="3">cv. PI 614886</strain>
    </source>
</reference>
<dbReference type="InterPro" id="IPR007877">
    <property type="entry name" value="DUF707"/>
</dbReference>
<feature type="signal peptide" evidence="1">
    <location>
        <begin position="1"/>
        <end position="24"/>
    </location>
</feature>
<name>A0A803MXL5_CHEQI</name>
<dbReference type="Gene3D" id="3.40.50.300">
    <property type="entry name" value="P-loop containing nucleotide triphosphate hydrolases"/>
    <property type="match status" value="1"/>
</dbReference>
<dbReference type="InterPro" id="IPR039430">
    <property type="entry name" value="Thymidylate_kin-like_dom"/>
</dbReference>
<dbReference type="AlphaFoldDB" id="A0A803MXL5"/>
<evidence type="ECO:0000313" key="3">
    <source>
        <dbReference type="EnsemblPlants" id="AUR62036945-RA:cds"/>
    </source>
</evidence>
<dbReference type="Pfam" id="PF05212">
    <property type="entry name" value="DUF707"/>
    <property type="match status" value="1"/>
</dbReference>
<dbReference type="InterPro" id="IPR027417">
    <property type="entry name" value="P-loop_NTPase"/>
</dbReference>
<dbReference type="Pfam" id="PF02223">
    <property type="entry name" value="Thymidylate_kin"/>
    <property type="match status" value="1"/>
</dbReference>
<dbReference type="Gramene" id="AUR62036945-RA">
    <property type="protein sequence ID" value="AUR62036945-RA:cds"/>
    <property type="gene ID" value="AUR62036945"/>
</dbReference>
<keyword evidence="4" id="KW-1185">Reference proteome</keyword>
<feature type="domain" description="Thymidylate kinase-like" evidence="2">
    <location>
        <begin position="256"/>
        <end position="323"/>
    </location>
</feature>
<accession>A0A803MXL5</accession>
<dbReference type="PANTHER" id="PTHR31210:SF68">
    <property type="entry name" value="OS06G0727800 PROTEIN"/>
    <property type="match status" value="1"/>
</dbReference>
<evidence type="ECO:0000259" key="2">
    <source>
        <dbReference type="Pfam" id="PF02223"/>
    </source>
</evidence>
<proteinExistence type="predicted"/>
<dbReference type="PANTHER" id="PTHR31210">
    <property type="entry name" value="OS06G0731900 PROTEIN"/>
    <property type="match status" value="1"/>
</dbReference>
<sequence>MESAHSSTLPVGLCYFTFSTFVSAQQLPAPVASENGCEPTHDEQTLVPINPETNQALLSASPNSRRSSPSTCNFSKKGSRVWNWVANRCSAKRLGGAISPSAPPMSLLQNSQGREYLDENKSFILKIVESQNSGKINECAEWYAKRFLYPDIVAPYDYIFIWDEDLGVDNFDSEKYVDLVKKHGLEISQPGVDPNSPFTWKMTRKRHDRAQRRNQDVKFQLNCSIFATKMENDSSKKIEVSTLNPNLQSRGALVVLEGLDQSGKSSQCIQLLSHLQSIGCSAELWRFPDRNTDVGQMICAYLSNQSNLDDHTIHLLFSANRWEKRWLMPACQWKKSRRSSENMCLSVLRPAKMEGLCLTSGHNRQASICLLLAWAKLYTIVSN</sequence>
<dbReference type="EnsemblPlants" id="AUR62036945-RA">
    <property type="protein sequence ID" value="AUR62036945-RA:cds"/>
    <property type="gene ID" value="AUR62036945"/>
</dbReference>
<protein>
    <recommendedName>
        <fullName evidence="2">Thymidylate kinase-like domain-containing protein</fullName>
    </recommendedName>
</protein>
<evidence type="ECO:0000256" key="1">
    <source>
        <dbReference type="SAM" id="SignalP"/>
    </source>
</evidence>
<dbReference type="Proteomes" id="UP000596660">
    <property type="component" value="Unplaced"/>
</dbReference>
<reference evidence="3" key="2">
    <citation type="submission" date="2021-03" db="UniProtKB">
        <authorList>
            <consortium name="EnsemblPlants"/>
        </authorList>
    </citation>
    <scope>IDENTIFICATION</scope>
</reference>
<dbReference type="SUPFAM" id="SSF52540">
    <property type="entry name" value="P-loop containing nucleoside triphosphate hydrolases"/>
    <property type="match status" value="1"/>
</dbReference>
<organism evidence="3 4">
    <name type="scientific">Chenopodium quinoa</name>
    <name type="common">Quinoa</name>
    <dbReference type="NCBI Taxonomy" id="63459"/>
    <lineage>
        <taxon>Eukaryota</taxon>
        <taxon>Viridiplantae</taxon>
        <taxon>Streptophyta</taxon>
        <taxon>Embryophyta</taxon>
        <taxon>Tracheophyta</taxon>
        <taxon>Spermatophyta</taxon>
        <taxon>Magnoliopsida</taxon>
        <taxon>eudicotyledons</taxon>
        <taxon>Gunneridae</taxon>
        <taxon>Pentapetalae</taxon>
        <taxon>Caryophyllales</taxon>
        <taxon>Chenopodiaceae</taxon>
        <taxon>Chenopodioideae</taxon>
        <taxon>Atripliceae</taxon>
        <taxon>Chenopodium</taxon>
    </lineage>
</organism>
<feature type="chain" id="PRO_5031275442" description="Thymidylate kinase-like domain-containing protein" evidence="1">
    <location>
        <begin position="25"/>
        <end position="383"/>
    </location>
</feature>
<keyword evidence="1" id="KW-0732">Signal</keyword>